<dbReference type="InterPro" id="IPR036874">
    <property type="entry name" value="Carbonic_anhydrase_sf"/>
</dbReference>
<organism evidence="4 5">
    <name type="scientific">Stackebrandtia albiflava</name>
    <dbReference type="NCBI Taxonomy" id="406432"/>
    <lineage>
        <taxon>Bacteria</taxon>
        <taxon>Bacillati</taxon>
        <taxon>Actinomycetota</taxon>
        <taxon>Actinomycetes</taxon>
        <taxon>Glycomycetales</taxon>
        <taxon>Glycomycetaceae</taxon>
        <taxon>Stackebrandtia</taxon>
    </lineage>
</organism>
<evidence type="ECO:0000313" key="4">
    <source>
        <dbReference type="EMBL" id="TWJ08016.1"/>
    </source>
</evidence>
<evidence type="ECO:0000256" key="3">
    <source>
        <dbReference type="PIRSR" id="PIRSR601765-1"/>
    </source>
</evidence>
<dbReference type="SMART" id="SM00947">
    <property type="entry name" value="Pro_CA"/>
    <property type="match status" value="1"/>
</dbReference>
<comment type="similarity">
    <text evidence="1">Belongs to the beta-class carbonic anhydrase family.</text>
</comment>
<reference evidence="4 5" key="1">
    <citation type="journal article" date="2013" name="Stand. Genomic Sci.">
        <title>Genomic Encyclopedia of Type Strains, Phase I: The one thousand microbial genomes (KMG-I) project.</title>
        <authorList>
            <person name="Kyrpides N.C."/>
            <person name="Woyke T."/>
            <person name="Eisen J.A."/>
            <person name="Garrity G."/>
            <person name="Lilburn T.G."/>
            <person name="Beck B.J."/>
            <person name="Whitman W.B."/>
            <person name="Hugenholtz P."/>
            <person name="Klenk H.P."/>
        </authorList>
    </citation>
    <scope>NUCLEOTIDE SEQUENCE [LARGE SCALE GENOMIC DNA]</scope>
    <source>
        <strain evidence="4 5">DSM 45044</strain>
    </source>
</reference>
<evidence type="ECO:0000313" key="5">
    <source>
        <dbReference type="Proteomes" id="UP000321617"/>
    </source>
</evidence>
<evidence type="ECO:0000256" key="2">
    <source>
        <dbReference type="ARBA" id="ARBA00024993"/>
    </source>
</evidence>
<dbReference type="Proteomes" id="UP000321617">
    <property type="component" value="Unassembled WGS sequence"/>
</dbReference>
<dbReference type="Pfam" id="PF00484">
    <property type="entry name" value="Pro_CA"/>
    <property type="match status" value="1"/>
</dbReference>
<keyword evidence="3" id="KW-0479">Metal-binding</keyword>
<dbReference type="RefSeq" id="WP_147143579.1">
    <property type="nucleotide sequence ID" value="NZ_BAABIJ010000005.1"/>
</dbReference>
<dbReference type="OrthoDB" id="9797527at2"/>
<name>A0A562UQY8_9ACTN</name>
<dbReference type="AlphaFoldDB" id="A0A562UQY8"/>
<comment type="function">
    <text evidence="2">Catalyzes the reversible hydration of carbon dioxide to form bicarbonate.</text>
</comment>
<dbReference type="EMBL" id="VLLL01000009">
    <property type="protein sequence ID" value="TWJ08016.1"/>
    <property type="molecule type" value="Genomic_DNA"/>
</dbReference>
<dbReference type="PANTHER" id="PTHR11002:SF79">
    <property type="entry name" value="CARBONIC ANHYDRASE 2"/>
    <property type="match status" value="1"/>
</dbReference>
<feature type="binding site" evidence="3">
    <location>
        <position position="111"/>
    </location>
    <ligand>
        <name>Zn(2+)</name>
        <dbReference type="ChEBI" id="CHEBI:29105"/>
    </ligand>
</feature>
<dbReference type="PANTHER" id="PTHR11002">
    <property type="entry name" value="CARBONIC ANHYDRASE"/>
    <property type="match status" value="1"/>
</dbReference>
<dbReference type="SUPFAM" id="SSF53056">
    <property type="entry name" value="beta-carbonic anhydrase, cab"/>
    <property type="match status" value="1"/>
</dbReference>
<dbReference type="GO" id="GO:0008270">
    <property type="term" value="F:zinc ion binding"/>
    <property type="evidence" value="ECO:0007669"/>
    <property type="project" value="InterPro"/>
</dbReference>
<comment type="cofactor">
    <cofactor evidence="3">
        <name>Zn(2+)</name>
        <dbReference type="ChEBI" id="CHEBI:29105"/>
    </cofactor>
    <text evidence="3">Binds 1 zinc ion per subunit.</text>
</comment>
<feature type="binding site" evidence="3">
    <location>
        <position position="114"/>
    </location>
    <ligand>
        <name>Zn(2+)</name>
        <dbReference type="ChEBI" id="CHEBI:29105"/>
    </ligand>
</feature>
<keyword evidence="3" id="KW-0862">Zinc</keyword>
<dbReference type="Gene3D" id="3.40.1050.10">
    <property type="entry name" value="Carbonic anhydrase"/>
    <property type="match status" value="1"/>
</dbReference>
<protein>
    <submittedName>
        <fullName evidence="4">Carbonic anhydrase</fullName>
    </submittedName>
</protein>
<keyword evidence="5" id="KW-1185">Reference proteome</keyword>
<evidence type="ECO:0000256" key="1">
    <source>
        <dbReference type="ARBA" id="ARBA00006217"/>
    </source>
</evidence>
<feature type="binding site" evidence="3">
    <location>
        <position position="60"/>
    </location>
    <ligand>
        <name>Zn(2+)</name>
        <dbReference type="ChEBI" id="CHEBI:29105"/>
    </ligand>
</feature>
<gene>
    <name evidence="4" type="ORF">LX16_4799</name>
</gene>
<comment type="caution">
    <text evidence="4">The sequence shown here is derived from an EMBL/GenBank/DDBJ whole genome shotgun (WGS) entry which is preliminary data.</text>
</comment>
<dbReference type="GO" id="GO:0004089">
    <property type="term" value="F:carbonate dehydratase activity"/>
    <property type="evidence" value="ECO:0007669"/>
    <property type="project" value="InterPro"/>
</dbReference>
<accession>A0A562UQY8</accession>
<dbReference type="InterPro" id="IPR001765">
    <property type="entry name" value="Carbonic_anhydrase"/>
</dbReference>
<proteinExistence type="inferred from homology"/>
<sequence>MTTTRSQTTETQAHLGPLRELLDGNRRFAAGKPKYPRDIAAARATATEQHPAAAVFTCVDSRVPAETIFDCDFGQLIVVRTAGQVPDPASVASLGFAVKELSVPLVMVLGHERCGAIELAVEACRPDAGDAPGGYLVERLRPVATEAWGHDPERPQATAMRLQVRSVVRQLVESGECEGATVVGARYDLDSGLVDLID</sequence>
<feature type="binding site" evidence="3">
    <location>
        <position position="58"/>
    </location>
    <ligand>
        <name>Zn(2+)</name>
        <dbReference type="ChEBI" id="CHEBI:29105"/>
    </ligand>
</feature>